<proteinExistence type="inferred from homology"/>
<dbReference type="PANTHER" id="PTHR30346:SF26">
    <property type="entry name" value="HYDROGEN PEROXIDE-INDUCIBLE GENES ACTIVATOR"/>
    <property type="match status" value="1"/>
</dbReference>
<dbReference type="AlphaFoldDB" id="A0A7W6P4C5"/>
<dbReference type="InterPro" id="IPR000847">
    <property type="entry name" value="LysR_HTH_N"/>
</dbReference>
<evidence type="ECO:0000259" key="6">
    <source>
        <dbReference type="PROSITE" id="PS50931"/>
    </source>
</evidence>
<dbReference type="SUPFAM" id="SSF53850">
    <property type="entry name" value="Periplasmic binding protein-like II"/>
    <property type="match status" value="1"/>
</dbReference>
<sequence length="308" mass="33913">MSYRPTLRQLEYILALDELRHFGKAARRCNVSQPTLSVQVGLVEKSLGVTLFERTSTSVISTPLGIEMARGARLTLATVDDLIDSVVSNTKNLGGQVRLGTAPTFGPYFLPRFLPGLHRKFPSLKVYIREDRPSAVEVAVADGVLDCGLGPAPERSGLAFRSIGNEKLFLGVPADHRLAAKDTVRTGDLKGEKLLALGSGHRLLENVRHLADVARAVIVDDYEGTSLDSIRQMVSIGMGCSLFPELYARAEFRAEDDVKLLTFLDWEERREVGFYWRENSSRAPHYQALVEEALPISSEAGIHAQHGT</sequence>
<keyword evidence="5" id="KW-0804">Transcription</keyword>
<dbReference type="EMBL" id="JACIDU010000031">
    <property type="protein sequence ID" value="MBB4105816.1"/>
    <property type="molecule type" value="Genomic_DNA"/>
</dbReference>
<dbReference type="SUPFAM" id="SSF46785">
    <property type="entry name" value="Winged helix' DNA-binding domain"/>
    <property type="match status" value="1"/>
</dbReference>
<dbReference type="Gene3D" id="3.40.190.10">
    <property type="entry name" value="Periplasmic binding protein-like II"/>
    <property type="match status" value="2"/>
</dbReference>
<evidence type="ECO:0000256" key="3">
    <source>
        <dbReference type="ARBA" id="ARBA00023125"/>
    </source>
</evidence>
<dbReference type="GO" id="GO:0032993">
    <property type="term" value="C:protein-DNA complex"/>
    <property type="evidence" value="ECO:0007669"/>
    <property type="project" value="TreeGrafter"/>
</dbReference>
<dbReference type="Pfam" id="PF03466">
    <property type="entry name" value="LysR_substrate"/>
    <property type="match status" value="1"/>
</dbReference>
<keyword evidence="4" id="KW-0010">Activator</keyword>
<name>A0A7W6P4C5_9HYPH</name>
<dbReference type="Proteomes" id="UP000584824">
    <property type="component" value="Unassembled WGS sequence"/>
</dbReference>
<protein>
    <submittedName>
        <fullName evidence="7">LysR family hydrogen peroxide-inducible transcriptional activator</fullName>
    </submittedName>
</protein>
<dbReference type="CDD" id="cd08411">
    <property type="entry name" value="PBP2_OxyR"/>
    <property type="match status" value="1"/>
</dbReference>
<reference evidence="7 8" key="1">
    <citation type="submission" date="2020-08" db="EMBL/GenBank/DDBJ databases">
        <title>Genomic Encyclopedia of Type Strains, Phase IV (KMG-IV): sequencing the most valuable type-strain genomes for metagenomic binning, comparative biology and taxonomic classification.</title>
        <authorList>
            <person name="Goeker M."/>
        </authorList>
    </citation>
    <scope>NUCLEOTIDE SEQUENCE [LARGE SCALE GENOMIC DNA]</scope>
    <source>
        <strain evidence="7 8">DSM 26385</strain>
    </source>
</reference>
<dbReference type="Pfam" id="PF00126">
    <property type="entry name" value="HTH_1"/>
    <property type="match status" value="1"/>
</dbReference>
<comment type="caution">
    <text evidence="7">The sequence shown here is derived from an EMBL/GenBank/DDBJ whole genome shotgun (WGS) entry which is preliminary data.</text>
</comment>
<dbReference type="GO" id="GO:0003700">
    <property type="term" value="F:DNA-binding transcription factor activity"/>
    <property type="evidence" value="ECO:0007669"/>
    <property type="project" value="InterPro"/>
</dbReference>
<comment type="similarity">
    <text evidence="1">Belongs to the LysR transcriptional regulatory family.</text>
</comment>
<organism evidence="7 8">
    <name type="scientific">Allorhizobium borbori</name>
    <dbReference type="NCBI Taxonomy" id="485907"/>
    <lineage>
        <taxon>Bacteria</taxon>
        <taxon>Pseudomonadati</taxon>
        <taxon>Pseudomonadota</taxon>
        <taxon>Alphaproteobacteria</taxon>
        <taxon>Hyphomicrobiales</taxon>
        <taxon>Rhizobiaceae</taxon>
        <taxon>Rhizobium/Agrobacterium group</taxon>
        <taxon>Allorhizobium</taxon>
    </lineage>
</organism>
<accession>A0A7W6P4C5</accession>
<evidence type="ECO:0000256" key="5">
    <source>
        <dbReference type="ARBA" id="ARBA00023163"/>
    </source>
</evidence>
<dbReference type="GO" id="GO:0003677">
    <property type="term" value="F:DNA binding"/>
    <property type="evidence" value="ECO:0007669"/>
    <property type="project" value="UniProtKB-KW"/>
</dbReference>
<dbReference type="Gene3D" id="1.10.10.10">
    <property type="entry name" value="Winged helix-like DNA-binding domain superfamily/Winged helix DNA-binding domain"/>
    <property type="match status" value="1"/>
</dbReference>
<dbReference type="PROSITE" id="PS50931">
    <property type="entry name" value="HTH_LYSR"/>
    <property type="match status" value="1"/>
</dbReference>
<dbReference type="PRINTS" id="PR00039">
    <property type="entry name" value="HTHLYSR"/>
</dbReference>
<keyword evidence="3" id="KW-0238">DNA-binding</keyword>
<dbReference type="PANTHER" id="PTHR30346">
    <property type="entry name" value="TRANSCRIPTIONAL DUAL REGULATOR HCAR-RELATED"/>
    <property type="match status" value="1"/>
</dbReference>
<evidence type="ECO:0000256" key="4">
    <source>
        <dbReference type="ARBA" id="ARBA00023159"/>
    </source>
</evidence>
<evidence type="ECO:0000313" key="8">
    <source>
        <dbReference type="Proteomes" id="UP000584824"/>
    </source>
</evidence>
<keyword evidence="2" id="KW-0805">Transcription regulation</keyword>
<evidence type="ECO:0000256" key="2">
    <source>
        <dbReference type="ARBA" id="ARBA00023015"/>
    </source>
</evidence>
<dbReference type="InterPro" id="IPR005119">
    <property type="entry name" value="LysR_subst-bd"/>
</dbReference>
<feature type="domain" description="HTH lysR-type" evidence="6">
    <location>
        <begin position="5"/>
        <end position="62"/>
    </location>
</feature>
<dbReference type="InterPro" id="IPR036388">
    <property type="entry name" value="WH-like_DNA-bd_sf"/>
</dbReference>
<dbReference type="InterPro" id="IPR036390">
    <property type="entry name" value="WH_DNA-bd_sf"/>
</dbReference>
<keyword evidence="8" id="KW-1185">Reference proteome</keyword>
<evidence type="ECO:0000256" key="1">
    <source>
        <dbReference type="ARBA" id="ARBA00009437"/>
    </source>
</evidence>
<gene>
    <name evidence="7" type="ORF">GGQ66_004404</name>
</gene>
<evidence type="ECO:0000313" key="7">
    <source>
        <dbReference type="EMBL" id="MBB4105816.1"/>
    </source>
</evidence>
<dbReference type="RefSeq" id="WP_183795646.1">
    <property type="nucleotide sequence ID" value="NZ_JACIDU010000031.1"/>
</dbReference>